<accession>A0A448X4U8</accession>
<comment type="caution">
    <text evidence="2">The sequence shown here is derived from an EMBL/GenBank/DDBJ whole genome shotgun (WGS) entry which is preliminary data.</text>
</comment>
<dbReference type="AlphaFoldDB" id="A0A448X4U8"/>
<dbReference type="EMBL" id="CAAALY010092554">
    <property type="protein sequence ID" value="VEL28135.1"/>
    <property type="molecule type" value="Genomic_DNA"/>
</dbReference>
<reference evidence="2" key="1">
    <citation type="submission" date="2018-11" db="EMBL/GenBank/DDBJ databases">
        <authorList>
            <consortium name="Pathogen Informatics"/>
        </authorList>
    </citation>
    <scope>NUCLEOTIDE SEQUENCE</scope>
</reference>
<evidence type="ECO:0000256" key="1">
    <source>
        <dbReference type="SAM" id="MobiDB-lite"/>
    </source>
</evidence>
<evidence type="ECO:0000313" key="2">
    <source>
        <dbReference type="EMBL" id="VEL28135.1"/>
    </source>
</evidence>
<dbReference type="Proteomes" id="UP000784294">
    <property type="component" value="Unassembled WGS sequence"/>
</dbReference>
<protein>
    <submittedName>
        <fullName evidence="2">Uncharacterized protein</fullName>
    </submittedName>
</protein>
<sequence length="164" mass="18259">MAAIADPAPTPGPNHTRDCAGATPPRLAQVFGRLADVECCQQELDQLEELTRICLNNGRPREAMEKSIPAMKNRWQKAESYPKVDMPTVMRCIHPISCMIVDCHSNYFVASSTIPPRNVILENAWPSSKCTSALWPSRQRVDNTRSADMVRVPRGRDCSPLQLG</sequence>
<organism evidence="2 3">
    <name type="scientific">Protopolystoma xenopodis</name>
    <dbReference type="NCBI Taxonomy" id="117903"/>
    <lineage>
        <taxon>Eukaryota</taxon>
        <taxon>Metazoa</taxon>
        <taxon>Spiralia</taxon>
        <taxon>Lophotrochozoa</taxon>
        <taxon>Platyhelminthes</taxon>
        <taxon>Monogenea</taxon>
        <taxon>Polyopisthocotylea</taxon>
        <taxon>Polystomatidea</taxon>
        <taxon>Polystomatidae</taxon>
        <taxon>Protopolystoma</taxon>
    </lineage>
</organism>
<proteinExistence type="predicted"/>
<name>A0A448X4U8_9PLAT</name>
<evidence type="ECO:0000313" key="3">
    <source>
        <dbReference type="Proteomes" id="UP000784294"/>
    </source>
</evidence>
<keyword evidence="3" id="KW-1185">Reference proteome</keyword>
<gene>
    <name evidence="2" type="ORF">PXEA_LOCUS21575</name>
</gene>
<feature type="region of interest" description="Disordered" evidence="1">
    <location>
        <begin position="1"/>
        <end position="21"/>
    </location>
</feature>